<reference evidence="2 3" key="1">
    <citation type="submission" date="2017-12" db="EMBL/GenBank/DDBJ databases">
        <title>Streptomyces populusis sp. nov., a novel endophytic actinobacterium isolated from stems of Populus adenopoda Maxim.</title>
        <authorList>
            <person name="Wang Z."/>
        </authorList>
    </citation>
    <scope>NUCLEOTIDE SEQUENCE [LARGE SCALE GENOMIC DNA]</scope>
    <source>
        <strain evidence="2 3">A249</strain>
    </source>
</reference>
<sequence length="67" mass="7208">MERHLGGAVLDGLTRRARSFVTAHGIRIDVPPVGRLAERWLALAHHASMTSGRSPSATSPRSLLGRP</sequence>
<dbReference type="OrthoDB" id="3361584at2"/>
<organism evidence="2 3">
    <name type="scientific">Streptomyces populi</name>
    <dbReference type="NCBI Taxonomy" id="2058924"/>
    <lineage>
        <taxon>Bacteria</taxon>
        <taxon>Bacillati</taxon>
        <taxon>Actinomycetota</taxon>
        <taxon>Actinomycetes</taxon>
        <taxon>Kitasatosporales</taxon>
        <taxon>Streptomycetaceae</taxon>
        <taxon>Streptomyces</taxon>
    </lineage>
</organism>
<accession>A0A2I0SJB8</accession>
<keyword evidence="3" id="KW-1185">Reference proteome</keyword>
<evidence type="ECO:0000313" key="2">
    <source>
        <dbReference type="EMBL" id="PKT70031.1"/>
    </source>
</evidence>
<comment type="caution">
    <text evidence="2">The sequence shown here is derived from an EMBL/GenBank/DDBJ whole genome shotgun (WGS) entry which is preliminary data.</text>
</comment>
<evidence type="ECO:0000256" key="1">
    <source>
        <dbReference type="SAM" id="MobiDB-lite"/>
    </source>
</evidence>
<feature type="region of interest" description="Disordered" evidence="1">
    <location>
        <begin position="47"/>
        <end position="67"/>
    </location>
</feature>
<proteinExistence type="predicted"/>
<protein>
    <submittedName>
        <fullName evidence="2">Uncharacterized protein</fullName>
    </submittedName>
</protein>
<dbReference type="Proteomes" id="UP000236178">
    <property type="component" value="Unassembled WGS sequence"/>
</dbReference>
<gene>
    <name evidence="2" type="ORF">CW362_26340</name>
</gene>
<dbReference type="AlphaFoldDB" id="A0A2I0SJB8"/>
<feature type="compositionally biased region" description="Polar residues" evidence="1">
    <location>
        <begin position="48"/>
        <end position="61"/>
    </location>
</feature>
<dbReference type="EMBL" id="PJOS01000059">
    <property type="protein sequence ID" value="PKT70031.1"/>
    <property type="molecule type" value="Genomic_DNA"/>
</dbReference>
<evidence type="ECO:0000313" key="3">
    <source>
        <dbReference type="Proteomes" id="UP000236178"/>
    </source>
</evidence>
<name>A0A2I0SJB8_9ACTN</name>